<evidence type="ECO:0000313" key="3">
    <source>
        <dbReference type="EMBL" id="BAF59338.1"/>
    </source>
</evidence>
<evidence type="ECO:0000256" key="2">
    <source>
        <dbReference type="SAM" id="Phobius"/>
    </source>
</evidence>
<feature type="region of interest" description="Disordered" evidence="1">
    <location>
        <begin position="174"/>
        <end position="194"/>
    </location>
</feature>
<dbReference type="eggNOG" id="COG1404">
    <property type="taxonomic scope" value="Bacteria"/>
</dbReference>
<keyword evidence="4" id="KW-1185">Reference proteome</keyword>
<protein>
    <submittedName>
        <fullName evidence="3">Hypothetical membrane protein</fullName>
    </submittedName>
</protein>
<dbReference type="KEGG" id="pth:PTH_1157"/>
<reference evidence="4" key="1">
    <citation type="journal article" date="2008" name="Genome Res.">
        <title>The genome of Pelotomaculum thermopropionicum reveals niche-associated evolution in anaerobic microbiota.</title>
        <authorList>
            <person name="Kosaka T."/>
            <person name="Kato S."/>
            <person name="Shimoyama T."/>
            <person name="Ishii S."/>
            <person name="Abe T."/>
            <person name="Watanabe K."/>
        </authorList>
    </citation>
    <scope>NUCLEOTIDE SEQUENCE [LARGE SCALE GENOMIC DNA]</scope>
    <source>
        <strain evidence="4">DSM 13744 / JCM 10971 / SI</strain>
    </source>
</reference>
<dbReference type="InterPro" id="IPR049886">
    <property type="entry name" value="CFI_box_CTERM_dom"/>
</dbReference>
<feature type="transmembrane region" description="Helical" evidence="2">
    <location>
        <begin position="12"/>
        <end position="34"/>
    </location>
</feature>
<dbReference type="AlphaFoldDB" id="A5D334"/>
<keyword evidence="2" id="KW-0472">Membrane</keyword>
<dbReference type="EMBL" id="AP009389">
    <property type="protein sequence ID" value="BAF59338.1"/>
    <property type="molecule type" value="Genomic_DNA"/>
</dbReference>
<name>A5D334_PELTS</name>
<evidence type="ECO:0000256" key="1">
    <source>
        <dbReference type="SAM" id="MobiDB-lite"/>
    </source>
</evidence>
<dbReference type="NCBIfam" id="NF041770">
    <property type="entry name" value="CFI_box_CTERM"/>
    <property type="match status" value="1"/>
</dbReference>
<dbReference type="HOGENOM" id="CLU_888103_0_0_9"/>
<dbReference type="Proteomes" id="UP000006556">
    <property type="component" value="Chromosome"/>
</dbReference>
<feature type="transmembrane region" description="Helical" evidence="2">
    <location>
        <begin position="280"/>
        <end position="298"/>
    </location>
</feature>
<gene>
    <name evidence="3" type="ordered locus">PTH_1157</name>
</gene>
<feature type="transmembrane region" description="Helical" evidence="2">
    <location>
        <begin position="257"/>
        <end position="274"/>
    </location>
</feature>
<keyword evidence="2" id="KW-0812">Transmembrane</keyword>
<evidence type="ECO:0000313" key="4">
    <source>
        <dbReference type="Proteomes" id="UP000006556"/>
    </source>
</evidence>
<organism evidence="3 4">
    <name type="scientific">Pelotomaculum thermopropionicum (strain DSM 13744 / JCM 10971 / SI)</name>
    <dbReference type="NCBI Taxonomy" id="370438"/>
    <lineage>
        <taxon>Bacteria</taxon>
        <taxon>Bacillati</taxon>
        <taxon>Bacillota</taxon>
        <taxon>Clostridia</taxon>
        <taxon>Eubacteriales</taxon>
        <taxon>Desulfotomaculaceae</taxon>
        <taxon>Pelotomaculum</taxon>
    </lineage>
</organism>
<dbReference type="eggNOG" id="COG4966">
    <property type="taxonomic scope" value="Bacteria"/>
</dbReference>
<dbReference type="STRING" id="370438.PTH_1157"/>
<accession>A5D334</accession>
<keyword evidence="2" id="KW-1133">Transmembrane helix</keyword>
<sequence length="313" mass="34597">MLRFFACKRGITIIELMIGAALLGTVLGIGYMYYGYVNGTFNRGETRWEIQQEVRRASGYVIDELRYAYEVQLNPAVPDGDIGDYDNYIFFKDGFYIHKYKDENKNVRQKNIIDGSEYAISFSRVERDPDSGEAGYLDNVLAVAVESRSTGYRIDSKVMMLNMPNTSITGEAEEAGSLKFSTASPEEIEEEPPPPPSGCFIATAAYGSELSPAVVLLQEFRDRYLLNNAIGKSFVRFYYKVSPAAAARISSSEPLKLLVRVLLVPVVLAVYLVMRCGPAAPLLAVLLLPAAAAGAVKFKNRVARNKHSRGGQI</sequence>
<proteinExistence type="predicted"/>